<sequence>MMSVCRAAVRTAVRSTRSRSWGFFEAGGAYAGNWAAVPACSRRPWQQCRHLSFSYPGPRKLSEITNLPLLEKEEPAIVSDIWRQFHDARKDAIGATLSGAELQELLKRAKESPMFIFPVHRGADGGYFMLLCQFQGSHFLLTFLDDYRTNPSGAQPYMSVSLFSDLAESKGVGLVRADVTAQLSRAEGVRVLDLMQRYYIGSEELYGMVRAFNHAPAEFNFEVYMSTVPAPDAPPAQ</sequence>
<dbReference type="GO" id="GO:0005739">
    <property type="term" value="C:mitochondrion"/>
    <property type="evidence" value="ECO:0007669"/>
    <property type="project" value="UniProtKB-SubCell"/>
</dbReference>
<keyword evidence="6" id="KW-1185">Reference proteome</keyword>
<dbReference type="AlphaFoldDB" id="A0A836CMH7"/>
<organism evidence="5 6">
    <name type="scientific">Tribonema minus</name>
    <dbReference type="NCBI Taxonomy" id="303371"/>
    <lineage>
        <taxon>Eukaryota</taxon>
        <taxon>Sar</taxon>
        <taxon>Stramenopiles</taxon>
        <taxon>Ochrophyta</taxon>
        <taxon>PX clade</taxon>
        <taxon>Xanthophyceae</taxon>
        <taxon>Tribonematales</taxon>
        <taxon>Tribonemataceae</taxon>
        <taxon>Tribonema</taxon>
    </lineage>
</organism>
<dbReference type="PANTHER" id="PTHR13126">
    <property type="entry name" value="CHAPERONE ATP11"/>
    <property type="match status" value="1"/>
</dbReference>
<dbReference type="Pfam" id="PF06644">
    <property type="entry name" value="ATP11"/>
    <property type="match status" value="1"/>
</dbReference>
<evidence type="ECO:0000256" key="3">
    <source>
        <dbReference type="ARBA" id="ARBA00022946"/>
    </source>
</evidence>
<proteinExistence type="inferred from homology"/>
<evidence type="ECO:0000256" key="4">
    <source>
        <dbReference type="ARBA" id="ARBA00023128"/>
    </source>
</evidence>
<keyword evidence="4" id="KW-0496">Mitochondrion</keyword>
<dbReference type="GO" id="GO:0033615">
    <property type="term" value="P:mitochondrial proton-transporting ATP synthase complex assembly"/>
    <property type="evidence" value="ECO:0007669"/>
    <property type="project" value="TreeGrafter"/>
</dbReference>
<dbReference type="PANTHER" id="PTHR13126:SF0">
    <property type="entry name" value="ATP SYNTHASE MITOCHONDRIAL F1 COMPLEX ASSEMBLY FACTOR 1"/>
    <property type="match status" value="1"/>
</dbReference>
<comment type="caution">
    <text evidence="5">The sequence shown here is derived from an EMBL/GenBank/DDBJ whole genome shotgun (WGS) entry which is preliminary data.</text>
</comment>
<dbReference type="OrthoDB" id="16535at2759"/>
<comment type="subcellular location">
    <subcellularLocation>
        <location evidence="1">Mitochondrion</location>
    </subcellularLocation>
</comment>
<evidence type="ECO:0000313" key="5">
    <source>
        <dbReference type="EMBL" id="KAG5191847.1"/>
    </source>
</evidence>
<evidence type="ECO:0000256" key="1">
    <source>
        <dbReference type="ARBA" id="ARBA00004173"/>
    </source>
</evidence>
<feature type="non-terminal residue" evidence="5">
    <location>
        <position position="237"/>
    </location>
</feature>
<reference evidence="5" key="1">
    <citation type="submission" date="2021-02" db="EMBL/GenBank/DDBJ databases">
        <title>First Annotated Genome of the Yellow-green Alga Tribonema minus.</title>
        <authorList>
            <person name="Mahan K.M."/>
        </authorList>
    </citation>
    <scope>NUCLEOTIDE SEQUENCE</scope>
    <source>
        <strain evidence="5">UTEX B ZZ1240</strain>
    </source>
</reference>
<dbReference type="InterPro" id="IPR010591">
    <property type="entry name" value="ATP11"/>
</dbReference>
<protein>
    <submittedName>
        <fullName evidence="5">ATP11 protein-domain-containing protein</fullName>
    </submittedName>
</protein>
<name>A0A836CMH7_9STRA</name>
<comment type="similarity">
    <text evidence="2">Belongs to the ATP11 family.</text>
</comment>
<keyword evidence="3" id="KW-0809">Transit peptide</keyword>
<evidence type="ECO:0000256" key="2">
    <source>
        <dbReference type="ARBA" id="ARBA00009116"/>
    </source>
</evidence>
<gene>
    <name evidence="5" type="ORF">JKP88DRAFT_184007</name>
</gene>
<evidence type="ECO:0000313" key="6">
    <source>
        <dbReference type="Proteomes" id="UP000664859"/>
    </source>
</evidence>
<dbReference type="Proteomes" id="UP000664859">
    <property type="component" value="Unassembled WGS sequence"/>
</dbReference>
<dbReference type="EMBL" id="JAFCMP010000013">
    <property type="protein sequence ID" value="KAG5191847.1"/>
    <property type="molecule type" value="Genomic_DNA"/>
</dbReference>
<accession>A0A836CMH7</accession>